<dbReference type="InterPro" id="IPR050187">
    <property type="entry name" value="Lipid_Phosphate_FormReg"/>
</dbReference>
<dbReference type="PROSITE" id="PS50146">
    <property type="entry name" value="DAGK"/>
    <property type="match status" value="1"/>
</dbReference>
<dbReference type="InterPro" id="IPR017438">
    <property type="entry name" value="ATP-NAD_kinase_N"/>
</dbReference>
<dbReference type="InterPro" id="IPR001206">
    <property type="entry name" value="Diacylglycerol_kinase_cat_dom"/>
</dbReference>
<reference evidence="2" key="1">
    <citation type="submission" date="2024-07" db="EMBL/GenBank/DDBJ databases">
        <title>Complete genome sequence of Verrucomicrobiaceae bacterium NT6N.</title>
        <authorList>
            <person name="Huang C."/>
            <person name="Takami H."/>
            <person name="Hamasaki K."/>
        </authorList>
    </citation>
    <scope>NUCLEOTIDE SEQUENCE</scope>
    <source>
        <strain evidence="2">NT6N</strain>
    </source>
</reference>
<organism evidence="2">
    <name type="scientific">Oceaniferula spumae</name>
    <dbReference type="NCBI Taxonomy" id="2979115"/>
    <lineage>
        <taxon>Bacteria</taxon>
        <taxon>Pseudomonadati</taxon>
        <taxon>Verrucomicrobiota</taxon>
        <taxon>Verrucomicrobiia</taxon>
        <taxon>Verrucomicrobiales</taxon>
        <taxon>Verrucomicrobiaceae</taxon>
        <taxon>Oceaniferula</taxon>
    </lineage>
</organism>
<dbReference type="Gene3D" id="2.60.200.40">
    <property type="match status" value="1"/>
</dbReference>
<dbReference type="Pfam" id="PF00781">
    <property type="entry name" value="DAGK_cat"/>
    <property type="match status" value="1"/>
</dbReference>
<sequence>MRKFLVIVNMESGTAKKSDPGKITAEVLDVLSSHDIESDVRFFRGADLVDGLRRAIDEKPDAILVAGGDGTVNTAAGLMENSGVALGILPMGTFNLAARDYDVPLEFEPALHALATAEMQSNQLMKISGLPCLCTSIIGFYPRMARMIDEYHGKKWWRKSLRVLGWSVFRFAKSTVYRLTISNQDTEETKQHAFKSRMLAIVPGEYRDTLGLIPERKSTSGKEATVYVFQHLTRIAMLRGMLAYVLGQSSDDPDMEAVAVTSGTLDFKGKKHVKIMIDGEVTQLETPLKIEIVPDALLLLHPQPETLP</sequence>
<accession>A0AAT9FKD1</accession>
<dbReference type="KEGG" id="osu:NT6N_14410"/>
<gene>
    <name evidence="2" type="ORF">NT6N_14410</name>
</gene>
<proteinExistence type="predicted"/>
<protein>
    <submittedName>
        <fullName evidence="2">Diacylglycerol kinase</fullName>
    </submittedName>
</protein>
<name>A0AAT9FKD1_9BACT</name>
<feature type="domain" description="DAGKc" evidence="1">
    <location>
        <begin position="1"/>
        <end position="131"/>
    </location>
</feature>
<dbReference type="GO" id="GO:0016301">
    <property type="term" value="F:kinase activity"/>
    <property type="evidence" value="ECO:0007669"/>
    <property type="project" value="UniProtKB-KW"/>
</dbReference>
<evidence type="ECO:0000259" key="1">
    <source>
        <dbReference type="PROSITE" id="PS50146"/>
    </source>
</evidence>
<keyword evidence="2" id="KW-0808">Transferase</keyword>
<dbReference type="SUPFAM" id="SSF111331">
    <property type="entry name" value="NAD kinase/diacylglycerol kinase-like"/>
    <property type="match status" value="1"/>
</dbReference>
<dbReference type="PANTHER" id="PTHR12358">
    <property type="entry name" value="SPHINGOSINE KINASE"/>
    <property type="match status" value="1"/>
</dbReference>
<dbReference type="EMBL" id="AP026866">
    <property type="protein sequence ID" value="BDS06401.1"/>
    <property type="molecule type" value="Genomic_DNA"/>
</dbReference>
<dbReference type="InterPro" id="IPR016064">
    <property type="entry name" value="NAD/diacylglycerol_kinase_sf"/>
</dbReference>
<dbReference type="Gene3D" id="3.40.50.10330">
    <property type="entry name" value="Probable inorganic polyphosphate/atp-NAD kinase, domain 1"/>
    <property type="match status" value="1"/>
</dbReference>
<dbReference type="PANTHER" id="PTHR12358:SF54">
    <property type="entry name" value="SPHINGOSINE KINASE RELATED PROTEIN"/>
    <property type="match status" value="1"/>
</dbReference>
<evidence type="ECO:0000313" key="2">
    <source>
        <dbReference type="EMBL" id="BDS06401.1"/>
    </source>
</evidence>
<dbReference type="AlphaFoldDB" id="A0AAT9FKD1"/>
<keyword evidence="2" id="KW-0418">Kinase</keyword>